<dbReference type="RefSeq" id="WP_233740856.1">
    <property type="nucleotide sequence ID" value="NZ_WUUS01000002.1"/>
</dbReference>
<organism evidence="1 2">
    <name type="scientific">Halobaculum saliterrae</name>
    <dbReference type="NCBI Taxonomy" id="2073113"/>
    <lineage>
        <taxon>Archaea</taxon>
        <taxon>Methanobacteriati</taxon>
        <taxon>Methanobacteriota</taxon>
        <taxon>Stenosarchaea group</taxon>
        <taxon>Halobacteria</taxon>
        <taxon>Halobacteriales</taxon>
        <taxon>Haloferacaceae</taxon>
        <taxon>Halobaculum</taxon>
    </lineage>
</organism>
<evidence type="ECO:0000313" key="2">
    <source>
        <dbReference type="Proteomes" id="UP000437065"/>
    </source>
</evidence>
<proteinExistence type="predicted"/>
<accession>A0A6B0SNV2</accession>
<sequence>MTETITIEVVHTVASGELDEADLQPALREIADSRHVVVGRRGGRQSWLDRLRAFLAREPVEAVTVVTDEPAAEGEELTLRVDETEIPGVYVAAATTNE</sequence>
<dbReference type="AlphaFoldDB" id="A0A6B0SNV2"/>
<keyword evidence="2" id="KW-1185">Reference proteome</keyword>
<dbReference type="InterPro" id="IPR055948">
    <property type="entry name" value="DUF7526"/>
</dbReference>
<comment type="caution">
    <text evidence="1">The sequence shown here is derived from an EMBL/GenBank/DDBJ whole genome shotgun (WGS) entry which is preliminary data.</text>
</comment>
<gene>
    <name evidence="1" type="ORF">GRX01_04385</name>
</gene>
<reference evidence="1 2" key="1">
    <citation type="submission" date="2019-12" db="EMBL/GenBank/DDBJ databases">
        <title>Isolation and characterization of three novel carbon monoxide-oxidizing members of Halobacteria from salione crusts and soils.</title>
        <authorList>
            <person name="Myers M.R."/>
            <person name="King G.M."/>
        </authorList>
    </citation>
    <scope>NUCLEOTIDE SEQUENCE [LARGE SCALE GENOMIC DNA]</scope>
    <source>
        <strain evidence="1 2">WSA2</strain>
    </source>
</reference>
<evidence type="ECO:0000313" key="1">
    <source>
        <dbReference type="EMBL" id="MXR40584.1"/>
    </source>
</evidence>
<dbReference type="Pfam" id="PF24370">
    <property type="entry name" value="DUF7526"/>
    <property type="match status" value="1"/>
</dbReference>
<name>A0A6B0SNV2_9EURY</name>
<dbReference type="Proteomes" id="UP000437065">
    <property type="component" value="Unassembled WGS sequence"/>
</dbReference>
<dbReference type="EMBL" id="WUUS01000002">
    <property type="protein sequence ID" value="MXR40584.1"/>
    <property type="molecule type" value="Genomic_DNA"/>
</dbReference>
<protein>
    <submittedName>
        <fullName evidence="1">Uncharacterized protein</fullName>
    </submittedName>
</protein>